<protein>
    <submittedName>
        <fullName evidence="1">Uncharacterized protein</fullName>
    </submittedName>
</protein>
<reference evidence="1" key="1">
    <citation type="submission" date="2020-11" db="EMBL/GenBank/DDBJ databases">
        <authorList>
            <consortium name="DOE Joint Genome Institute"/>
            <person name="Ahrendt S."/>
            <person name="Riley R."/>
            <person name="Andreopoulos W."/>
            <person name="Labutti K."/>
            <person name="Pangilinan J."/>
            <person name="Ruiz-Duenas F.J."/>
            <person name="Barrasa J.M."/>
            <person name="Sanchez-Garcia M."/>
            <person name="Camarero S."/>
            <person name="Miyauchi S."/>
            <person name="Serrano A."/>
            <person name="Linde D."/>
            <person name="Babiker R."/>
            <person name="Drula E."/>
            <person name="Ayuso-Fernandez I."/>
            <person name="Pacheco R."/>
            <person name="Padilla G."/>
            <person name="Ferreira P."/>
            <person name="Barriuso J."/>
            <person name="Kellner H."/>
            <person name="Castanera R."/>
            <person name="Alfaro M."/>
            <person name="Ramirez L."/>
            <person name="Pisabarro A.G."/>
            <person name="Kuo A."/>
            <person name="Tritt A."/>
            <person name="Lipzen A."/>
            <person name="He G."/>
            <person name="Yan M."/>
            <person name="Ng V."/>
            <person name="Cullen D."/>
            <person name="Martin F."/>
            <person name="Rosso M.-N."/>
            <person name="Henrissat B."/>
            <person name="Hibbett D."/>
            <person name="Martinez A.T."/>
            <person name="Grigoriev I.V."/>
        </authorList>
    </citation>
    <scope>NUCLEOTIDE SEQUENCE</scope>
    <source>
        <strain evidence="1">CBS 506.95</strain>
    </source>
</reference>
<proteinExistence type="predicted"/>
<gene>
    <name evidence="1" type="ORF">CPB83DRAFT_860553</name>
</gene>
<organism evidence="1 2">
    <name type="scientific">Crepidotus variabilis</name>
    <dbReference type="NCBI Taxonomy" id="179855"/>
    <lineage>
        <taxon>Eukaryota</taxon>
        <taxon>Fungi</taxon>
        <taxon>Dikarya</taxon>
        <taxon>Basidiomycota</taxon>
        <taxon>Agaricomycotina</taxon>
        <taxon>Agaricomycetes</taxon>
        <taxon>Agaricomycetidae</taxon>
        <taxon>Agaricales</taxon>
        <taxon>Agaricineae</taxon>
        <taxon>Crepidotaceae</taxon>
        <taxon>Crepidotus</taxon>
    </lineage>
</organism>
<dbReference type="OrthoDB" id="5307922at2759"/>
<keyword evidence="2" id="KW-1185">Reference proteome</keyword>
<dbReference type="EMBL" id="MU157892">
    <property type="protein sequence ID" value="KAF9524832.1"/>
    <property type="molecule type" value="Genomic_DNA"/>
</dbReference>
<name>A0A9P6E9C3_9AGAR</name>
<sequence>MNLQLPFAPENLHYGTPTDGQKPRLIITGHPDVIGLTKVIANMEGGSGQSWVTADSQYNEASRFKLTDSTVNLNGWKLEMLLPSDGLADGGRFGTSTGVVDPDRETLYIAGLCYEGRIMMCPRQPSLRT</sequence>
<dbReference type="Proteomes" id="UP000807306">
    <property type="component" value="Unassembled WGS sequence"/>
</dbReference>
<evidence type="ECO:0000313" key="1">
    <source>
        <dbReference type="EMBL" id="KAF9524832.1"/>
    </source>
</evidence>
<accession>A0A9P6E9C3</accession>
<evidence type="ECO:0000313" key="2">
    <source>
        <dbReference type="Proteomes" id="UP000807306"/>
    </source>
</evidence>
<dbReference type="AlphaFoldDB" id="A0A9P6E9C3"/>
<comment type="caution">
    <text evidence="1">The sequence shown here is derived from an EMBL/GenBank/DDBJ whole genome shotgun (WGS) entry which is preliminary data.</text>
</comment>